<dbReference type="Proteomes" id="UP000595224">
    <property type="component" value="Chromosome"/>
</dbReference>
<dbReference type="EMBL" id="CP064936">
    <property type="protein sequence ID" value="QQA00052.1"/>
    <property type="molecule type" value="Genomic_DNA"/>
</dbReference>
<organism evidence="1 3">
    <name type="scientific">Treponema peruense</name>
    <dbReference type="NCBI Taxonomy" id="2787628"/>
    <lineage>
        <taxon>Bacteria</taxon>
        <taxon>Pseudomonadati</taxon>
        <taxon>Spirochaetota</taxon>
        <taxon>Spirochaetia</taxon>
        <taxon>Spirochaetales</taxon>
        <taxon>Treponemataceae</taxon>
        <taxon>Treponema</taxon>
    </lineage>
</organism>
<dbReference type="AlphaFoldDB" id="A0A7T3RBJ5"/>
<dbReference type="KEGG" id="tper:IWA51_01635"/>
<sequence>MADRRATENGQEEVKLMAWQQCKVCGTSYPVSQTVCYTCWRRAKADDAEKTGNLLKSRFSKSLVFKCGYELPGNFIRLNVDYPIPKDLSDKFYRGGGRCFECQEKSYCRMFGNPFYTCAKEDWEYCKCRMCCKVFREEAAKLTGN</sequence>
<name>A0A7T3RBJ5_9SPIR</name>
<protein>
    <submittedName>
        <fullName evidence="1">Uncharacterized protein</fullName>
    </submittedName>
</protein>
<keyword evidence="3" id="KW-1185">Reference proteome</keyword>
<proteinExistence type="predicted"/>
<dbReference type="RefSeq" id="WP_198441927.1">
    <property type="nucleotide sequence ID" value="NZ_CBCSHE010000029.1"/>
</dbReference>
<dbReference type="KEGG" id="tper:IWA51_07125"/>
<evidence type="ECO:0000313" key="1">
    <source>
        <dbReference type="EMBL" id="QQA00052.1"/>
    </source>
</evidence>
<gene>
    <name evidence="2" type="ORF">IWA51_01635</name>
    <name evidence="1" type="ORF">IWA51_07125</name>
</gene>
<reference evidence="1 3" key="1">
    <citation type="submission" date="2020-11" db="EMBL/GenBank/DDBJ databases">
        <title>Treponema Peruensis nv. sp., first commensal Treponema isolated from human feces.</title>
        <authorList>
            <person name="Belkhou C."/>
            <person name="Raes J."/>
        </authorList>
    </citation>
    <scope>NUCLEOTIDE SEQUENCE [LARGE SCALE GENOMIC DNA]</scope>
    <source>
        <strain evidence="1 3">RCC2812</strain>
    </source>
</reference>
<dbReference type="EMBL" id="CP064936">
    <property type="protein sequence ID" value="QQA01347.1"/>
    <property type="molecule type" value="Genomic_DNA"/>
</dbReference>
<accession>A0A7T3RBJ5</accession>
<evidence type="ECO:0000313" key="3">
    <source>
        <dbReference type="Proteomes" id="UP000595224"/>
    </source>
</evidence>
<evidence type="ECO:0000313" key="2">
    <source>
        <dbReference type="EMBL" id="QQA01347.1"/>
    </source>
</evidence>